<name>D5H725_SALRM</name>
<proteinExistence type="predicted"/>
<dbReference type="Gene3D" id="3.40.1260.10">
    <property type="entry name" value="DsrEFH-like"/>
    <property type="match status" value="1"/>
</dbReference>
<gene>
    <name evidence="1" type="ordered locus">SRM_00909</name>
</gene>
<evidence type="ECO:0000313" key="2">
    <source>
        <dbReference type="Proteomes" id="UP000000933"/>
    </source>
</evidence>
<evidence type="ECO:0000313" key="1">
    <source>
        <dbReference type="EMBL" id="CBH23830.1"/>
    </source>
</evidence>
<dbReference type="SUPFAM" id="SSF75169">
    <property type="entry name" value="DsrEFH-like"/>
    <property type="match status" value="1"/>
</dbReference>
<reference evidence="1 2" key="1">
    <citation type="journal article" date="2010" name="ISME J.">
        <title>Fine-scale evolution: genomic, phenotypic and ecological differentiation in two coexisting Salinibacter ruber strains.</title>
        <authorList>
            <person name="Pena A."/>
            <person name="Teeling H."/>
            <person name="Huerta-Cepas J."/>
            <person name="Santos F."/>
            <person name="Yarza P."/>
            <person name="Brito-Echeverria J."/>
            <person name="Lucio M."/>
            <person name="Schmitt-Kopplin P."/>
            <person name="Meseguer I."/>
            <person name="Schenowitz C."/>
            <person name="Dossat C."/>
            <person name="Barbe V."/>
            <person name="Dopazo J."/>
            <person name="Rossello-Mora R."/>
            <person name="Schuler M."/>
            <person name="Glockner F.O."/>
            <person name="Amann R."/>
            <person name="Gabaldon T."/>
            <person name="Anton J."/>
        </authorList>
    </citation>
    <scope>NUCLEOTIDE SEQUENCE [LARGE SCALE GENOMIC DNA]</scope>
    <source>
        <strain evidence="1 2">M8</strain>
    </source>
</reference>
<organism evidence="1 2">
    <name type="scientific">Salinibacter ruber (strain M8)</name>
    <dbReference type="NCBI Taxonomy" id="761659"/>
    <lineage>
        <taxon>Bacteria</taxon>
        <taxon>Pseudomonadati</taxon>
        <taxon>Rhodothermota</taxon>
        <taxon>Rhodothermia</taxon>
        <taxon>Rhodothermales</taxon>
        <taxon>Salinibacteraceae</taxon>
        <taxon>Salinibacter</taxon>
    </lineage>
</organism>
<accession>D5H725</accession>
<protein>
    <submittedName>
        <fullName evidence="1">Uncharacterized protein</fullName>
    </submittedName>
</protein>
<sequence length="204" mass="21616">MRTGSISCDGGCLSLRLSTGRREGTGPMAPRRVVPECPLAAGRVCPGRRRDVKRCGRVWHPGCDCRPGSRPCVVPYPTNKTFRPMHVLTTIGPDNSTKAVLPFIAGKGALSRGGSVALFAMQEATYLGAPSHVDLTELKAPGLPTVQAVLETLRTEDALDEFVVCKPCAEARGIQAADLAPWATFGGADDLARQAAGHDTTMTF</sequence>
<dbReference type="Proteomes" id="UP000000933">
    <property type="component" value="Chromosome"/>
</dbReference>
<reference evidence="2" key="2">
    <citation type="submission" date="2010-04" db="EMBL/GenBank/DDBJ databases">
        <title>Genome sequence of Salinibacter ruber M8.</title>
        <authorList>
            <consortium name="Genoscope"/>
        </authorList>
    </citation>
    <scope>NUCLEOTIDE SEQUENCE [LARGE SCALE GENOMIC DNA]</scope>
    <source>
        <strain evidence="2">M8</strain>
    </source>
</reference>
<dbReference type="Pfam" id="PF02635">
    <property type="entry name" value="DsrE"/>
    <property type="match status" value="1"/>
</dbReference>
<dbReference type="InterPro" id="IPR027396">
    <property type="entry name" value="DsrEFH-like"/>
</dbReference>
<dbReference type="HOGENOM" id="CLU_1516886_0_0_10"/>
<dbReference type="InterPro" id="IPR003787">
    <property type="entry name" value="Sulphur_relay_DsrE/F-like"/>
</dbReference>
<dbReference type="AlphaFoldDB" id="D5H725"/>
<dbReference type="KEGG" id="srm:SRM_00909"/>
<dbReference type="EMBL" id="FP565814">
    <property type="protein sequence ID" value="CBH23830.1"/>
    <property type="molecule type" value="Genomic_DNA"/>
</dbReference>